<organism evidence="2">
    <name type="scientific">marine metagenome</name>
    <dbReference type="NCBI Taxonomy" id="408172"/>
    <lineage>
        <taxon>unclassified sequences</taxon>
        <taxon>metagenomes</taxon>
        <taxon>ecological metagenomes</taxon>
    </lineage>
</organism>
<keyword evidence="1" id="KW-0812">Transmembrane</keyword>
<proteinExistence type="predicted"/>
<dbReference type="AlphaFoldDB" id="A0A383CCN1"/>
<sequence>MSEKAIRNRAYPDYFSGKLENYISLSKPRLLASVILSAVLGFVLPMNLSN</sequence>
<evidence type="ECO:0000256" key="1">
    <source>
        <dbReference type="SAM" id="Phobius"/>
    </source>
</evidence>
<feature type="non-terminal residue" evidence="2">
    <location>
        <position position="50"/>
    </location>
</feature>
<reference evidence="2" key="1">
    <citation type="submission" date="2018-05" db="EMBL/GenBank/DDBJ databases">
        <authorList>
            <person name="Lanie J.A."/>
            <person name="Ng W.-L."/>
            <person name="Kazmierczak K.M."/>
            <person name="Andrzejewski T.M."/>
            <person name="Davidsen T.M."/>
            <person name="Wayne K.J."/>
            <person name="Tettelin H."/>
            <person name="Glass J.I."/>
            <person name="Rusch D."/>
            <person name="Podicherti R."/>
            <person name="Tsui H.-C.T."/>
            <person name="Winkler M.E."/>
        </authorList>
    </citation>
    <scope>NUCLEOTIDE SEQUENCE</scope>
</reference>
<feature type="transmembrane region" description="Helical" evidence="1">
    <location>
        <begin position="30"/>
        <end position="48"/>
    </location>
</feature>
<evidence type="ECO:0000313" key="2">
    <source>
        <dbReference type="EMBL" id="SVE29870.1"/>
    </source>
</evidence>
<gene>
    <name evidence="2" type="ORF">METZ01_LOCUS482724</name>
</gene>
<protein>
    <submittedName>
        <fullName evidence="2">Uncharacterized protein</fullName>
    </submittedName>
</protein>
<name>A0A383CCN1_9ZZZZ</name>
<accession>A0A383CCN1</accession>
<keyword evidence="1" id="KW-0472">Membrane</keyword>
<keyword evidence="1" id="KW-1133">Transmembrane helix</keyword>
<dbReference type="EMBL" id="UINC01207678">
    <property type="protein sequence ID" value="SVE29870.1"/>
    <property type="molecule type" value="Genomic_DNA"/>
</dbReference>